<evidence type="ECO:0000256" key="4">
    <source>
        <dbReference type="ARBA" id="ARBA00022695"/>
    </source>
</evidence>
<dbReference type="InterPro" id="IPR037068">
    <property type="entry name" value="DNA_primase_core_N_sf"/>
</dbReference>
<dbReference type="GO" id="GO:0003677">
    <property type="term" value="F:DNA binding"/>
    <property type="evidence" value="ECO:0007669"/>
    <property type="project" value="UniProtKB-KW"/>
</dbReference>
<dbReference type="Pfam" id="PF10410">
    <property type="entry name" value="DnaB_bind"/>
    <property type="match status" value="1"/>
</dbReference>
<dbReference type="PANTHER" id="PTHR30313:SF2">
    <property type="entry name" value="DNA PRIMASE"/>
    <property type="match status" value="1"/>
</dbReference>
<evidence type="ECO:0000256" key="10">
    <source>
        <dbReference type="ARBA" id="ARBA00023125"/>
    </source>
</evidence>
<dbReference type="InterPro" id="IPR030846">
    <property type="entry name" value="DnaG_bac"/>
</dbReference>
<dbReference type="InterPro" id="IPR006171">
    <property type="entry name" value="TOPRIM_dom"/>
</dbReference>
<dbReference type="GO" id="GO:0005737">
    <property type="term" value="C:cytoplasm"/>
    <property type="evidence" value="ECO:0007669"/>
    <property type="project" value="TreeGrafter"/>
</dbReference>
<reference evidence="16" key="1">
    <citation type="journal article" date="2014" name="Int. J. Syst. Evol. Microbiol.">
        <title>Complete genome sequence of Corynebacterium casei LMG S-19264T (=DSM 44701T), isolated from a smear-ripened cheese.</title>
        <authorList>
            <consortium name="US DOE Joint Genome Institute (JGI-PGF)"/>
            <person name="Walter F."/>
            <person name="Albersmeier A."/>
            <person name="Kalinowski J."/>
            <person name="Ruckert C."/>
        </authorList>
    </citation>
    <scope>NUCLEOTIDE SEQUENCE</scope>
    <source>
        <strain evidence="16">CGMCC 1.15179</strain>
    </source>
</reference>
<comment type="domain">
    <text evidence="12">Contains an N-terminal zinc-binding domain, a central core domain that contains the primase activity, and a C-terminal DnaB-binding domain.</text>
</comment>
<dbReference type="Pfam" id="PF08275">
    <property type="entry name" value="DNAG_N"/>
    <property type="match status" value="1"/>
</dbReference>
<dbReference type="Pfam" id="PF13155">
    <property type="entry name" value="Toprim_2"/>
    <property type="match status" value="1"/>
</dbReference>
<dbReference type="PIRSF" id="PIRSF002811">
    <property type="entry name" value="DnaG"/>
    <property type="match status" value="1"/>
</dbReference>
<organism evidence="16 17">
    <name type="scientific">Marinithermofilum abyssi</name>
    <dbReference type="NCBI Taxonomy" id="1571185"/>
    <lineage>
        <taxon>Bacteria</taxon>
        <taxon>Bacillati</taxon>
        <taxon>Bacillota</taxon>
        <taxon>Bacilli</taxon>
        <taxon>Bacillales</taxon>
        <taxon>Thermoactinomycetaceae</taxon>
        <taxon>Marinithermofilum</taxon>
    </lineage>
</organism>
<dbReference type="PANTHER" id="PTHR30313">
    <property type="entry name" value="DNA PRIMASE"/>
    <property type="match status" value="1"/>
</dbReference>
<dbReference type="CDD" id="cd03364">
    <property type="entry name" value="TOPRIM_DnaG_primases"/>
    <property type="match status" value="1"/>
</dbReference>
<dbReference type="GO" id="GO:0000428">
    <property type="term" value="C:DNA-directed RNA polymerase complex"/>
    <property type="evidence" value="ECO:0007669"/>
    <property type="project" value="UniProtKB-KW"/>
</dbReference>
<evidence type="ECO:0000256" key="9">
    <source>
        <dbReference type="ARBA" id="ARBA00022842"/>
    </source>
</evidence>
<dbReference type="InterPro" id="IPR016136">
    <property type="entry name" value="DNA_helicase_N/primase_C"/>
</dbReference>
<comment type="catalytic activity">
    <reaction evidence="12">
        <text>ssDNA + n NTP = ssDNA/pppN(pN)n-1 hybrid + (n-1) diphosphate.</text>
        <dbReference type="EC" id="2.7.7.101"/>
    </reaction>
</comment>
<evidence type="ECO:0000256" key="5">
    <source>
        <dbReference type="ARBA" id="ARBA00022705"/>
    </source>
</evidence>
<keyword evidence="11 12" id="KW-0804">Transcription</keyword>
<dbReference type="GO" id="GO:0008270">
    <property type="term" value="F:zinc ion binding"/>
    <property type="evidence" value="ECO:0007669"/>
    <property type="project" value="UniProtKB-UniRule"/>
</dbReference>
<dbReference type="InterPro" id="IPR019475">
    <property type="entry name" value="DNA_primase_DnaB-bd"/>
</dbReference>
<dbReference type="NCBIfam" id="TIGR01391">
    <property type="entry name" value="dnaG"/>
    <property type="match status" value="1"/>
</dbReference>
<dbReference type="SUPFAM" id="SSF56731">
    <property type="entry name" value="DNA primase core"/>
    <property type="match status" value="1"/>
</dbReference>
<evidence type="ECO:0000256" key="12">
    <source>
        <dbReference type="HAMAP-Rule" id="MF_00974"/>
    </source>
</evidence>
<dbReference type="FunFam" id="3.90.580.10:FF:000001">
    <property type="entry name" value="DNA primase"/>
    <property type="match status" value="1"/>
</dbReference>
<dbReference type="SUPFAM" id="SSF57783">
    <property type="entry name" value="Zinc beta-ribbon"/>
    <property type="match status" value="1"/>
</dbReference>
<dbReference type="FunFam" id="3.90.980.10:FF:000001">
    <property type="entry name" value="DNA primase"/>
    <property type="match status" value="1"/>
</dbReference>
<dbReference type="Proteomes" id="UP000625210">
    <property type="component" value="Unassembled WGS sequence"/>
</dbReference>
<keyword evidence="8 12" id="KW-0862">Zinc</keyword>
<sequence length="625" mass="70841">MSGMAEHSSKGGDFMGKYIPDEVIDRVREHYDIVDVVGQTVQLKKSGRNFFGLCPFHSEKTPSFSVSPEKQIYYCFGCGAGGNVIKFVMETEQLSFVEAVVYLAEEAGIPIPTAEHPANSAEEDRRRQLLKVLDMAAKLYHHLLLQHEHGEEARRYLLQRGLTMETIREFQLGYAPDSYQFLLPFMRRRGFDETLLVEAGLAAEKETAAGRNRVYDRFRGRVMFPIHDTQGNVVGFGGRILGDGRPKYLNSPETSLFHKGRHLFNLHRARKSMRKEQQALLFEGYMDVIAAWQAGIRSGIASLGTSLTEEQARVIRRNAETAVICYDSDAAGQTAAERGLDVLKDQGCIVKVAQMPAGLDPDDYIRKYGADAFRGDVIAQALPYTAFKLEALKKGINLQDEPQRMKYLTKALDVIADLPLAIERDHYLRRLSEEFHVSLDALKQEQRVIASKKKREGKGDKGAREWNNGYDGGKHMVASGRKLSAHEEAEKRLLIMMMHDKQIAERVRESVGAEFNVEENAAVAAYLYAYYAEGHPANPGRFIHYVRDDRLVERISGWIMQDIPENILEEEVADYIRHIRTYPLYKEIEAKEEEVKQAERAGDIAKAARLGIELIQLREKVRKKA</sequence>
<dbReference type="SMART" id="SM00400">
    <property type="entry name" value="ZnF_CHCC"/>
    <property type="match status" value="1"/>
</dbReference>
<dbReference type="Gene3D" id="3.90.980.10">
    <property type="entry name" value="DNA primase, catalytic core, N-terminal domain"/>
    <property type="match status" value="1"/>
</dbReference>
<evidence type="ECO:0000259" key="15">
    <source>
        <dbReference type="PROSITE" id="PS50880"/>
    </source>
</evidence>
<dbReference type="InterPro" id="IPR013264">
    <property type="entry name" value="DNAG_N"/>
</dbReference>
<keyword evidence="5 12" id="KW-0235">DNA replication</keyword>
<comment type="function">
    <text evidence="12 13">RNA polymerase that catalyzes the synthesis of short RNA molecules used as primers for DNA polymerase during DNA replication.</text>
</comment>
<evidence type="ECO:0000256" key="11">
    <source>
        <dbReference type="ARBA" id="ARBA00023163"/>
    </source>
</evidence>
<dbReference type="InterPro" id="IPR036185">
    <property type="entry name" value="DNA_heli_DnaB-like_N_sf"/>
</dbReference>
<evidence type="ECO:0000256" key="6">
    <source>
        <dbReference type="ARBA" id="ARBA00022723"/>
    </source>
</evidence>
<dbReference type="FunFam" id="3.40.1360.10:FF:000002">
    <property type="entry name" value="DNA primase"/>
    <property type="match status" value="1"/>
</dbReference>
<dbReference type="InterPro" id="IPR036977">
    <property type="entry name" value="DNA_primase_Znf_CHC2"/>
</dbReference>
<keyword evidence="1 12" id="KW-0240">DNA-directed RNA polymerase</keyword>
<evidence type="ECO:0000313" key="16">
    <source>
        <dbReference type="EMBL" id="GGE14756.1"/>
    </source>
</evidence>
<dbReference type="Gene3D" id="3.90.580.10">
    <property type="entry name" value="Zinc finger, CHC2-type domain"/>
    <property type="match status" value="1"/>
</dbReference>
<keyword evidence="2 12" id="KW-0639">Primosome</keyword>
<name>A0A8J2YDW7_9BACL</name>
<dbReference type="EMBL" id="BMHQ01000004">
    <property type="protein sequence ID" value="GGE14756.1"/>
    <property type="molecule type" value="Genomic_DNA"/>
</dbReference>
<feature type="domain" description="Toprim" evidence="15">
    <location>
        <begin position="277"/>
        <end position="358"/>
    </location>
</feature>
<dbReference type="InterPro" id="IPR006295">
    <property type="entry name" value="DNA_primase_DnaG"/>
</dbReference>
<dbReference type="Gene3D" id="1.10.860.10">
    <property type="entry name" value="DNAb Helicase, Chain A"/>
    <property type="match status" value="1"/>
</dbReference>
<dbReference type="PROSITE" id="PS50880">
    <property type="entry name" value="TOPRIM"/>
    <property type="match status" value="1"/>
</dbReference>
<keyword evidence="10 12" id="KW-0238">DNA-binding</keyword>
<evidence type="ECO:0000256" key="7">
    <source>
        <dbReference type="ARBA" id="ARBA00022771"/>
    </source>
</evidence>
<dbReference type="GO" id="GO:0006269">
    <property type="term" value="P:DNA replication, synthesis of primer"/>
    <property type="evidence" value="ECO:0007669"/>
    <property type="project" value="UniProtKB-UniRule"/>
</dbReference>
<comment type="caution">
    <text evidence="16">The sequence shown here is derived from an EMBL/GenBank/DDBJ whole genome shotgun (WGS) entry which is preliminary data.</text>
</comment>
<dbReference type="HAMAP" id="MF_00974">
    <property type="entry name" value="DNA_primase_DnaG"/>
    <property type="match status" value="1"/>
</dbReference>
<dbReference type="InterPro" id="IPR050219">
    <property type="entry name" value="DnaG_primase"/>
</dbReference>
<keyword evidence="17" id="KW-1185">Reference proteome</keyword>
<dbReference type="EC" id="2.7.7.101" evidence="12"/>
<keyword evidence="6 12" id="KW-0479">Metal-binding</keyword>
<feature type="zinc finger region" description="CHC2-type" evidence="12 14">
    <location>
        <begin position="54"/>
        <end position="78"/>
    </location>
</feature>
<dbReference type="SUPFAM" id="SSF48024">
    <property type="entry name" value="N-terminal domain of DnaB helicase"/>
    <property type="match status" value="1"/>
</dbReference>
<evidence type="ECO:0000313" key="17">
    <source>
        <dbReference type="Proteomes" id="UP000625210"/>
    </source>
</evidence>
<dbReference type="GO" id="GO:1990077">
    <property type="term" value="C:primosome complex"/>
    <property type="evidence" value="ECO:0007669"/>
    <property type="project" value="UniProtKB-KW"/>
</dbReference>
<dbReference type="InterPro" id="IPR002694">
    <property type="entry name" value="Znf_CHC2"/>
</dbReference>
<keyword evidence="7 12" id="KW-0863">Zinc-finger</keyword>
<dbReference type="Gene3D" id="3.40.1360.10">
    <property type="match status" value="1"/>
</dbReference>
<comment type="subunit">
    <text evidence="12">Monomer. Interacts with DnaB.</text>
</comment>
<dbReference type="GO" id="GO:0003678">
    <property type="term" value="F:DNA helicase activity"/>
    <property type="evidence" value="ECO:0007669"/>
    <property type="project" value="InterPro"/>
</dbReference>
<keyword evidence="4 12" id="KW-0548">Nucleotidyltransferase</keyword>
<reference evidence="16" key="2">
    <citation type="submission" date="2020-09" db="EMBL/GenBank/DDBJ databases">
        <authorList>
            <person name="Sun Q."/>
            <person name="Zhou Y."/>
        </authorList>
    </citation>
    <scope>NUCLEOTIDE SEQUENCE</scope>
    <source>
        <strain evidence="16">CGMCC 1.15179</strain>
    </source>
</reference>
<comment type="similarity">
    <text evidence="12 13">Belongs to the DnaG primase family.</text>
</comment>
<keyword evidence="3 12" id="KW-0808">Transferase</keyword>
<keyword evidence="9" id="KW-0460">Magnesium</keyword>
<evidence type="ECO:0000256" key="8">
    <source>
        <dbReference type="ARBA" id="ARBA00022833"/>
    </source>
</evidence>
<dbReference type="AlphaFoldDB" id="A0A8J2YDW7"/>
<dbReference type="GO" id="GO:0003899">
    <property type="term" value="F:DNA-directed RNA polymerase activity"/>
    <property type="evidence" value="ECO:0007669"/>
    <property type="project" value="UniProtKB-UniRule"/>
</dbReference>
<protein>
    <recommendedName>
        <fullName evidence="12 13">DNA primase</fullName>
        <ecNumber evidence="12">2.7.7.101</ecNumber>
    </recommendedName>
</protein>
<dbReference type="SMART" id="SM00493">
    <property type="entry name" value="TOPRIM"/>
    <property type="match status" value="1"/>
</dbReference>
<evidence type="ECO:0000256" key="1">
    <source>
        <dbReference type="ARBA" id="ARBA00022478"/>
    </source>
</evidence>
<proteinExistence type="inferred from homology"/>
<gene>
    <name evidence="12 16" type="primary">dnaG</name>
    <name evidence="16" type="ORF">GCM10011571_15320</name>
</gene>
<dbReference type="Pfam" id="PF01807">
    <property type="entry name" value="Zn_ribbon_DnaG"/>
    <property type="match status" value="1"/>
</dbReference>
<evidence type="ECO:0000256" key="2">
    <source>
        <dbReference type="ARBA" id="ARBA00022515"/>
    </source>
</evidence>
<evidence type="ECO:0000256" key="14">
    <source>
        <dbReference type="PIRSR" id="PIRSR002811-1"/>
    </source>
</evidence>
<accession>A0A8J2YDW7</accession>
<evidence type="ECO:0000256" key="13">
    <source>
        <dbReference type="PIRNR" id="PIRNR002811"/>
    </source>
</evidence>
<evidence type="ECO:0000256" key="3">
    <source>
        <dbReference type="ARBA" id="ARBA00022679"/>
    </source>
</evidence>
<dbReference type="GO" id="GO:0005524">
    <property type="term" value="F:ATP binding"/>
    <property type="evidence" value="ECO:0007669"/>
    <property type="project" value="InterPro"/>
</dbReference>
<dbReference type="InterPro" id="IPR034151">
    <property type="entry name" value="TOPRIM_DnaG_bac"/>
</dbReference>
<comment type="cofactor">
    <cofactor evidence="12 13 14">
        <name>Zn(2+)</name>
        <dbReference type="ChEBI" id="CHEBI:29105"/>
    </cofactor>
    <text evidence="12 13 14">Binds 1 zinc ion per monomer.</text>
</comment>